<dbReference type="OrthoDB" id="9815286at2"/>
<organism evidence="8 9">
    <name type="scientific">Paenibacillus stellifer</name>
    <dbReference type="NCBI Taxonomy" id="169760"/>
    <lineage>
        <taxon>Bacteria</taxon>
        <taxon>Bacillati</taxon>
        <taxon>Bacillota</taxon>
        <taxon>Bacilli</taxon>
        <taxon>Bacillales</taxon>
        <taxon>Paenibacillaceae</taxon>
        <taxon>Paenibacillus</taxon>
    </lineage>
</organism>
<dbReference type="STRING" id="169760.PSTEL_07690"/>
<reference evidence="8 9" key="1">
    <citation type="submission" date="2014-08" db="EMBL/GenBank/DDBJ databases">
        <title>Comparative genomics of the Paenibacillus odorifer group.</title>
        <authorList>
            <person name="den Bakker H.C."/>
            <person name="Tsai Y.-C."/>
            <person name="Martin N."/>
            <person name="Korlach J."/>
            <person name="Wiedmann M."/>
        </authorList>
    </citation>
    <scope>NUCLEOTIDE SEQUENCE [LARGE SCALE GENOMIC DNA]</scope>
    <source>
        <strain evidence="8 9">DSM 14472</strain>
    </source>
</reference>
<keyword evidence="2" id="KW-1003">Cell membrane</keyword>
<dbReference type="AlphaFoldDB" id="A0A089LN88"/>
<keyword evidence="4 6" id="KW-1133">Transmembrane helix</keyword>
<name>A0A089LN88_9BACL</name>
<feature type="transmembrane region" description="Helical" evidence="6">
    <location>
        <begin position="33"/>
        <end position="57"/>
    </location>
</feature>
<evidence type="ECO:0000259" key="7">
    <source>
        <dbReference type="Pfam" id="PF04024"/>
    </source>
</evidence>
<dbReference type="Pfam" id="PF04024">
    <property type="entry name" value="PspC"/>
    <property type="match status" value="1"/>
</dbReference>
<dbReference type="EMBL" id="CP009286">
    <property type="protein sequence ID" value="AIQ63001.1"/>
    <property type="molecule type" value="Genomic_DNA"/>
</dbReference>
<dbReference type="Proteomes" id="UP000029507">
    <property type="component" value="Chromosome"/>
</dbReference>
<protein>
    <recommendedName>
        <fullName evidence="7">Phage shock protein PspC N-terminal domain-containing protein</fullName>
    </recommendedName>
</protein>
<keyword evidence="5 6" id="KW-0472">Membrane</keyword>
<dbReference type="HOGENOM" id="CLU_143433_4_0_9"/>
<evidence type="ECO:0000313" key="9">
    <source>
        <dbReference type="Proteomes" id="UP000029507"/>
    </source>
</evidence>
<gene>
    <name evidence="8" type="ORF">PSTEL_07690</name>
</gene>
<evidence type="ECO:0000256" key="4">
    <source>
        <dbReference type="ARBA" id="ARBA00022989"/>
    </source>
</evidence>
<dbReference type="PANTHER" id="PTHR33885:SF3">
    <property type="entry name" value="PHAGE SHOCK PROTEIN C"/>
    <property type="match status" value="1"/>
</dbReference>
<keyword evidence="9" id="KW-1185">Reference proteome</keyword>
<accession>A0A089LN88</accession>
<dbReference type="GO" id="GO:0005886">
    <property type="term" value="C:plasma membrane"/>
    <property type="evidence" value="ECO:0007669"/>
    <property type="project" value="UniProtKB-SubCell"/>
</dbReference>
<evidence type="ECO:0000256" key="5">
    <source>
        <dbReference type="ARBA" id="ARBA00023136"/>
    </source>
</evidence>
<evidence type="ECO:0000256" key="2">
    <source>
        <dbReference type="ARBA" id="ARBA00022475"/>
    </source>
</evidence>
<evidence type="ECO:0000256" key="3">
    <source>
        <dbReference type="ARBA" id="ARBA00022692"/>
    </source>
</evidence>
<feature type="domain" description="Phage shock protein PspC N-terminal" evidence="7">
    <location>
        <begin position="2"/>
        <end position="59"/>
    </location>
</feature>
<keyword evidence="3 6" id="KW-0812">Transmembrane</keyword>
<evidence type="ECO:0000256" key="6">
    <source>
        <dbReference type="SAM" id="Phobius"/>
    </source>
</evidence>
<sequence>MKKLFRSERDRKFTGLCGGLAEYFGIDSTLVRLIAIIVALGSVGTFLFVYVIASLIVPSDRSGSFTDNNHYYY</sequence>
<dbReference type="RefSeq" id="WP_038694464.1">
    <property type="nucleotide sequence ID" value="NZ_CP009286.1"/>
</dbReference>
<evidence type="ECO:0000313" key="8">
    <source>
        <dbReference type="EMBL" id="AIQ63001.1"/>
    </source>
</evidence>
<evidence type="ECO:0000256" key="1">
    <source>
        <dbReference type="ARBA" id="ARBA00004162"/>
    </source>
</evidence>
<dbReference type="KEGG" id="pste:PSTEL_07690"/>
<dbReference type="PANTHER" id="PTHR33885">
    <property type="entry name" value="PHAGE SHOCK PROTEIN C"/>
    <property type="match status" value="1"/>
</dbReference>
<proteinExistence type="predicted"/>
<dbReference type="InterPro" id="IPR052027">
    <property type="entry name" value="PspC"/>
</dbReference>
<dbReference type="InterPro" id="IPR007168">
    <property type="entry name" value="Phageshock_PspC_N"/>
</dbReference>
<comment type="subcellular location">
    <subcellularLocation>
        <location evidence="1">Cell membrane</location>
        <topology evidence="1">Single-pass membrane protein</topology>
    </subcellularLocation>
</comment>